<dbReference type="AlphaFoldDB" id="A0A510XW56"/>
<gene>
    <name evidence="2" type="ORF">PES01_21190</name>
</gene>
<dbReference type="OrthoDB" id="5878875at2"/>
<protein>
    <recommendedName>
        <fullName evidence="4">Lipoprotein</fullName>
    </recommendedName>
</protein>
<comment type="caution">
    <text evidence="2">The sequence shown here is derived from an EMBL/GenBank/DDBJ whole genome shotgun (WGS) entry which is preliminary data.</text>
</comment>
<evidence type="ECO:0008006" key="4">
    <source>
        <dbReference type="Google" id="ProtNLM"/>
    </source>
</evidence>
<name>A0A510XW56_9GAMM</name>
<feature type="compositionally biased region" description="Low complexity" evidence="1">
    <location>
        <begin position="38"/>
        <end position="58"/>
    </location>
</feature>
<dbReference type="PROSITE" id="PS51257">
    <property type="entry name" value="PROKAR_LIPOPROTEIN"/>
    <property type="match status" value="1"/>
</dbReference>
<accession>A0A510XW56</accession>
<reference evidence="2 3" key="1">
    <citation type="submission" date="2019-07" db="EMBL/GenBank/DDBJ databases">
        <title>Whole genome shotgun sequence of Pseudoalteromonas espejiana NBRC 102222.</title>
        <authorList>
            <person name="Hosoyama A."/>
            <person name="Uohara A."/>
            <person name="Ohji S."/>
            <person name="Ichikawa N."/>
        </authorList>
    </citation>
    <scope>NUCLEOTIDE SEQUENCE [LARGE SCALE GENOMIC DNA]</scope>
    <source>
        <strain evidence="2 3">NBRC 102222</strain>
    </source>
</reference>
<dbReference type="EMBL" id="BJUM01000018">
    <property type="protein sequence ID" value="GEK55274.1"/>
    <property type="molecule type" value="Genomic_DNA"/>
</dbReference>
<dbReference type="Proteomes" id="UP000321419">
    <property type="component" value="Unassembled WGS sequence"/>
</dbReference>
<proteinExistence type="predicted"/>
<feature type="region of interest" description="Disordered" evidence="1">
    <location>
        <begin position="37"/>
        <end position="59"/>
    </location>
</feature>
<dbReference type="RefSeq" id="WP_089347983.1">
    <property type="nucleotide sequence ID" value="NZ_BJUM01000018.1"/>
</dbReference>
<organism evidence="2 3">
    <name type="scientific">Pseudoalteromonas espejiana</name>
    <dbReference type="NCBI Taxonomy" id="28107"/>
    <lineage>
        <taxon>Bacteria</taxon>
        <taxon>Pseudomonadati</taxon>
        <taxon>Pseudomonadota</taxon>
        <taxon>Gammaproteobacteria</taxon>
        <taxon>Alteromonadales</taxon>
        <taxon>Pseudoalteromonadaceae</taxon>
        <taxon>Pseudoalteromonas</taxon>
    </lineage>
</organism>
<evidence type="ECO:0000313" key="3">
    <source>
        <dbReference type="Proteomes" id="UP000321419"/>
    </source>
</evidence>
<keyword evidence="3" id="KW-1185">Reference proteome</keyword>
<sequence>MNKFALIIPALIVLTGCKSNDITRAVKDGINGAVNGVSSSTNQSITSSNQSSYTTTQTKVYPHKATKEPRDYGQIQVIKTAANPKKQTRVAINKCLHPRVGQVKCSAYMHEISPEGWVVDAQSNRIWLETRSNNYDKVVPSGTYYMKVKTKGVAKESYATGDINIVPFVTNYVDITFE</sequence>
<evidence type="ECO:0000256" key="1">
    <source>
        <dbReference type="SAM" id="MobiDB-lite"/>
    </source>
</evidence>
<evidence type="ECO:0000313" key="2">
    <source>
        <dbReference type="EMBL" id="GEK55274.1"/>
    </source>
</evidence>